<gene>
    <name evidence="2" type="ORF">GN244_ATG13690</name>
</gene>
<keyword evidence="1" id="KW-0812">Transmembrane</keyword>
<comment type="caution">
    <text evidence="2">The sequence shown here is derived from an EMBL/GenBank/DDBJ whole genome shotgun (WGS) entry which is preliminary data.</text>
</comment>
<feature type="transmembrane region" description="Helical" evidence="1">
    <location>
        <begin position="29"/>
        <end position="49"/>
    </location>
</feature>
<dbReference type="AlphaFoldDB" id="A0A833RVQ1"/>
<dbReference type="EMBL" id="WSZM01000372">
    <property type="protein sequence ID" value="KAF4034302.1"/>
    <property type="molecule type" value="Genomic_DNA"/>
</dbReference>
<dbReference type="Proteomes" id="UP000602510">
    <property type="component" value="Unassembled WGS sequence"/>
</dbReference>
<organism evidence="2 3">
    <name type="scientific">Phytophthora infestans</name>
    <name type="common">Potato late blight agent</name>
    <name type="synonym">Botrytis infestans</name>
    <dbReference type="NCBI Taxonomy" id="4787"/>
    <lineage>
        <taxon>Eukaryota</taxon>
        <taxon>Sar</taxon>
        <taxon>Stramenopiles</taxon>
        <taxon>Oomycota</taxon>
        <taxon>Peronosporomycetes</taxon>
        <taxon>Peronosporales</taxon>
        <taxon>Peronosporaceae</taxon>
        <taxon>Phytophthora</taxon>
    </lineage>
</organism>
<name>A0A833RVQ1_PHYIN</name>
<evidence type="ECO:0000313" key="3">
    <source>
        <dbReference type="Proteomes" id="UP000602510"/>
    </source>
</evidence>
<protein>
    <submittedName>
        <fullName evidence="2">Uncharacterized protein</fullName>
    </submittedName>
</protein>
<reference evidence="2" key="1">
    <citation type="submission" date="2020-04" db="EMBL/GenBank/DDBJ databases">
        <title>Hybrid Assembly of Korean Phytophthora infestans isolates.</title>
        <authorList>
            <person name="Prokchorchik M."/>
            <person name="Lee Y."/>
            <person name="Seo J."/>
            <person name="Cho J.-H."/>
            <person name="Park Y.-E."/>
            <person name="Jang D.-C."/>
            <person name="Im J.-S."/>
            <person name="Choi J.-G."/>
            <person name="Park H.-J."/>
            <person name="Lee G.-B."/>
            <person name="Lee Y.-G."/>
            <person name="Hong S.-Y."/>
            <person name="Cho K."/>
            <person name="Sohn K.H."/>
        </authorList>
    </citation>
    <scope>NUCLEOTIDE SEQUENCE</scope>
    <source>
        <strain evidence="2">KR_1_A1</strain>
    </source>
</reference>
<accession>A0A833RVQ1</accession>
<evidence type="ECO:0000256" key="1">
    <source>
        <dbReference type="SAM" id="Phobius"/>
    </source>
</evidence>
<evidence type="ECO:0000313" key="2">
    <source>
        <dbReference type="EMBL" id="KAF4034302.1"/>
    </source>
</evidence>
<keyword evidence="1" id="KW-1133">Transmembrane helix</keyword>
<proteinExistence type="predicted"/>
<sequence length="108" mass="12266">MPPYGDWDQFGISIVKVKQQLLKHSTMRWTKVLGILLAMIVLVAICDAIEPAGPGKEMPDIRHSLKEERAASVGGPSYSEGTKTSWWPSFKAWFKKKILRREPSRLRS</sequence>
<keyword evidence="3" id="KW-1185">Reference proteome</keyword>
<keyword evidence="1" id="KW-0472">Membrane</keyword>